<reference evidence="1 2" key="1">
    <citation type="submission" date="2024-10" db="EMBL/GenBank/DDBJ databases">
        <title>Paracoccus drimophilus sp. nov., a novel bacterium from corn roots in Hunan.</title>
        <authorList>
            <person name="Li X."/>
        </authorList>
    </citation>
    <scope>NUCLEOTIDE SEQUENCE [LARGE SCALE GENOMIC DNA]</scope>
    <source>
        <strain evidence="1 2">NGMCC 1.201697</strain>
    </source>
</reference>
<dbReference type="EMBL" id="JBIMPR010000003">
    <property type="protein sequence ID" value="MFH5773561.1"/>
    <property type="molecule type" value="Genomic_DNA"/>
</dbReference>
<gene>
    <name evidence="1" type="ORF">ACHFJ0_04860</name>
</gene>
<keyword evidence="2" id="KW-1185">Reference proteome</keyword>
<comment type="caution">
    <text evidence="1">The sequence shown here is derived from an EMBL/GenBank/DDBJ whole genome shotgun (WGS) entry which is preliminary data.</text>
</comment>
<organism evidence="1 2">
    <name type="scientific">Paracoccus broussonetiae subsp. drimophilus</name>
    <dbReference type="NCBI Taxonomy" id="3373869"/>
    <lineage>
        <taxon>Bacteria</taxon>
        <taxon>Pseudomonadati</taxon>
        <taxon>Pseudomonadota</taxon>
        <taxon>Alphaproteobacteria</taxon>
        <taxon>Rhodobacterales</taxon>
        <taxon>Paracoccaceae</taxon>
        <taxon>Paracoccus</taxon>
        <taxon>Paracoccus broussonetiae</taxon>
    </lineage>
</organism>
<name>A0ABW7LGW4_9RHOB</name>
<evidence type="ECO:0000313" key="1">
    <source>
        <dbReference type="EMBL" id="MFH5773561.1"/>
    </source>
</evidence>
<sequence>MGHERKFPQTEHQMLLNAVNGLDGKRVNAAFKKAVSEMDAEEARVIAEEARMKGYDRLGGKH</sequence>
<proteinExistence type="predicted"/>
<protein>
    <submittedName>
        <fullName evidence="1">Uncharacterized protein</fullName>
    </submittedName>
</protein>
<dbReference type="RefSeq" id="WP_395132416.1">
    <property type="nucleotide sequence ID" value="NZ_JBIMPR010000003.1"/>
</dbReference>
<evidence type="ECO:0000313" key="2">
    <source>
        <dbReference type="Proteomes" id="UP001609376"/>
    </source>
</evidence>
<accession>A0ABW7LGW4</accession>
<dbReference type="Proteomes" id="UP001609376">
    <property type="component" value="Unassembled WGS sequence"/>
</dbReference>